<accession>A0A7K0DPW3</accession>
<gene>
    <name evidence="3" type="ORF">NRB56_24290</name>
</gene>
<dbReference type="AlphaFoldDB" id="A0A7K0DPW3"/>
<comment type="caution">
    <text evidence="3">The sequence shown here is derived from an EMBL/GenBank/DDBJ whole genome shotgun (WGS) entry which is preliminary data.</text>
</comment>
<organism evidence="3 4">
    <name type="scientific">Nocardia aurantia</name>
    <dbReference type="NCBI Taxonomy" id="2585199"/>
    <lineage>
        <taxon>Bacteria</taxon>
        <taxon>Bacillati</taxon>
        <taxon>Actinomycetota</taxon>
        <taxon>Actinomycetes</taxon>
        <taxon>Mycobacteriales</taxon>
        <taxon>Nocardiaceae</taxon>
        <taxon>Nocardia</taxon>
    </lineage>
</organism>
<dbReference type="RefSeq" id="WP_319942880.1">
    <property type="nucleotide sequence ID" value="NZ_WEGI01000005.1"/>
</dbReference>
<reference evidence="3 4" key="1">
    <citation type="submission" date="2019-10" db="EMBL/GenBank/DDBJ databases">
        <title>Nocardia macrotermitis sp. nov. and Nocardia aurantia sp. nov., isolated from the gut of fungus growing-termite Macrotermes natalensis.</title>
        <authorList>
            <person name="Benndorf R."/>
            <person name="Schwitalla J."/>
            <person name="Martin K."/>
            <person name="De Beer W."/>
            <person name="Kaster A.-K."/>
            <person name="Vollmers J."/>
            <person name="Poulsen M."/>
            <person name="Beemelmanns C."/>
        </authorList>
    </citation>
    <scope>NUCLEOTIDE SEQUENCE [LARGE SCALE GENOMIC DNA]</scope>
    <source>
        <strain evidence="3 4">RB56</strain>
    </source>
</reference>
<dbReference type="Proteomes" id="UP000431401">
    <property type="component" value="Unassembled WGS sequence"/>
</dbReference>
<evidence type="ECO:0000259" key="2">
    <source>
        <dbReference type="Pfam" id="PF00582"/>
    </source>
</evidence>
<dbReference type="PRINTS" id="PR01438">
    <property type="entry name" value="UNVRSLSTRESS"/>
</dbReference>
<sequence length="191" mass="20312">MSAQYVPRLFPRIVVGVSGSLGSLAALHRAVAQARRRPEAEVVAVLAWAPPGGEYAQSRYPCPELLDVARSAARARLLAALDDAFAGIDPGVPLRAELIRGEPVEALLACADQPDDLLVVGSGGGRLSRGLRRPVATRLTRRAVCPVLVVPKPELQRELERSGSRLASWLPLRRHSGALLPDAVVRSVGTA</sequence>
<protein>
    <recommendedName>
        <fullName evidence="2">UspA domain-containing protein</fullName>
    </recommendedName>
</protein>
<dbReference type="InterPro" id="IPR006015">
    <property type="entry name" value="Universal_stress_UspA"/>
</dbReference>
<dbReference type="InterPro" id="IPR006016">
    <property type="entry name" value="UspA"/>
</dbReference>
<dbReference type="Gene3D" id="3.40.50.620">
    <property type="entry name" value="HUPs"/>
    <property type="match status" value="1"/>
</dbReference>
<dbReference type="Pfam" id="PF00582">
    <property type="entry name" value="Usp"/>
    <property type="match status" value="1"/>
</dbReference>
<evidence type="ECO:0000256" key="1">
    <source>
        <dbReference type="ARBA" id="ARBA00008791"/>
    </source>
</evidence>
<evidence type="ECO:0000313" key="3">
    <source>
        <dbReference type="EMBL" id="MQY26854.1"/>
    </source>
</evidence>
<dbReference type="EMBL" id="WEGI01000005">
    <property type="protein sequence ID" value="MQY26854.1"/>
    <property type="molecule type" value="Genomic_DNA"/>
</dbReference>
<proteinExistence type="inferred from homology"/>
<feature type="domain" description="UspA" evidence="2">
    <location>
        <begin position="11"/>
        <end position="151"/>
    </location>
</feature>
<evidence type="ECO:0000313" key="4">
    <source>
        <dbReference type="Proteomes" id="UP000431401"/>
    </source>
</evidence>
<keyword evidence="4" id="KW-1185">Reference proteome</keyword>
<dbReference type="InterPro" id="IPR014729">
    <property type="entry name" value="Rossmann-like_a/b/a_fold"/>
</dbReference>
<comment type="similarity">
    <text evidence="1">Belongs to the universal stress protein A family.</text>
</comment>
<dbReference type="SUPFAM" id="SSF52402">
    <property type="entry name" value="Adenine nucleotide alpha hydrolases-like"/>
    <property type="match status" value="1"/>
</dbReference>
<name>A0A7K0DPW3_9NOCA</name>